<dbReference type="Pfam" id="PF01966">
    <property type="entry name" value="HD"/>
    <property type="match status" value="1"/>
</dbReference>
<dbReference type="InterPro" id="IPR006675">
    <property type="entry name" value="HDIG_dom"/>
</dbReference>
<organism evidence="2">
    <name type="scientific">marine sediment metagenome</name>
    <dbReference type="NCBI Taxonomy" id="412755"/>
    <lineage>
        <taxon>unclassified sequences</taxon>
        <taxon>metagenomes</taxon>
        <taxon>ecological metagenomes</taxon>
    </lineage>
</organism>
<dbReference type="EMBL" id="BARW01029794">
    <property type="protein sequence ID" value="GAJ13358.1"/>
    <property type="molecule type" value="Genomic_DNA"/>
</dbReference>
<dbReference type="AlphaFoldDB" id="X1U726"/>
<name>X1U726_9ZZZZ</name>
<gene>
    <name evidence="2" type="ORF">S12H4_47793</name>
</gene>
<dbReference type="CDD" id="cd00077">
    <property type="entry name" value="HDc"/>
    <property type="match status" value="1"/>
</dbReference>
<reference evidence="2" key="1">
    <citation type="journal article" date="2014" name="Front. Microbiol.">
        <title>High frequency of phylogenetically diverse reductive dehalogenase-homologous genes in deep subseafloor sedimentary metagenomes.</title>
        <authorList>
            <person name="Kawai M."/>
            <person name="Futagami T."/>
            <person name="Toyoda A."/>
            <person name="Takaki Y."/>
            <person name="Nishi S."/>
            <person name="Hori S."/>
            <person name="Arai W."/>
            <person name="Tsubouchi T."/>
            <person name="Morono Y."/>
            <person name="Uchiyama I."/>
            <person name="Ito T."/>
            <person name="Fujiyama A."/>
            <person name="Inagaki F."/>
            <person name="Takami H."/>
        </authorList>
    </citation>
    <scope>NUCLEOTIDE SEQUENCE</scope>
    <source>
        <strain evidence="2">Expedition CK06-06</strain>
    </source>
</reference>
<dbReference type="PANTHER" id="PTHR36442:SF1">
    <property type="entry name" value="CYCLIC-DI-AMP PHOSPHODIESTERASE PGPH"/>
    <property type="match status" value="1"/>
</dbReference>
<proteinExistence type="predicted"/>
<evidence type="ECO:0000259" key="1">
    <source>
        <dbReference type="SMART" id="SM00471"/>
    </source>
</evidence>
<dbReference type="SUPFAM" id="SSF109604">
    <property type="entry name" value="HD-domain/PDEase-like"/>
    <property type="match status" value="1"/>
</dbReference>
<dbReference type="InterPro" id="IPR003607">
    <property type="entry name" value="HD/PDEase_dom"/>
</dbReference>
<dbReference type="SMART" id="SM00471">
    <property type="entry name" value="HDc"/>
    <property type="match status" value="1"/>
</dbReference>
<dbReference type="InterPro" id="IPR006674">
    <property type="entry name" value="HD_domain"/>
</dbReference>
<dbReference type="NCBIfam" id="TIGR00277">
    <property type="entry name" value="HDIG"/>
    <property type="match status" value="1"/>
</dbReference>
<feature type="non-terminal residue" evidence="2">
    <location>
        <position position="250"/>
    </location>
</feature>
<dbReference type="Gene3D" id="1.10.3210.10">
    <property type="entry name" value="Hypothetical protein af1432"/>
    <property type="match status" value="1"/>
</dbReference>
<protein>
    <recommendedName>
        <fullName evidence="1">HD/PDEase domain-containing protein</fullName>
    </recommendedName>
</protein>
<feature type="domain" description="HD/PDEase" evidence="1">
    <location>
        <begin position="30"/>
        <end position="194"/>
    </location>
</feature>
<evidence type="ECO:0000313" key="2">
    <source>
        <dbReference type="EMBL" id="GAJ13358.1"/>
    </source>
</evidence>
<accession>X1U726</accession>
<dbReference type="InterPro" id="IPR052722">
    <property type="entry name" value="PgpH_phosphodiesterase"/>
</dbReference>
<sequence length="250" mass="27823">IRPFFHIATSMTLLDYSDANQSLLKKLAMEAPGTFSHSLLIGSIAEAAAEAINRNGLLCRVGAYYHDIGKINKAGYFIENEIGLASRHKELSPTMSQLIIVGHVKDGIEMAKEYSLPNVLRQFIETHHGTTLIEHFYYEAKKLKTKNSKGKTIDEPSESEFRYPGPKPRTKEAAIVMLADTIEGAVRSLPEVTPTKVEGVVHTMAMRRLQDGQFDECDLSLRELSQIEASISKTLAAHYHGRIAYPKPPD</sequence>
<feature type="non-terminal residue" evidence="2">
    <location>
        <position position="1"/>
    </location>
</feature>
<comment type="caution">
    <text evidence="2">The sequence shown here is derived from an EMBL/GenBank/DDBJ whole genome shotgun (WGS) entry which is preliminary data.</text>
</comment>
<dbReference type="PANTHER" id="PTHR36442">
    <property type="entry name" value="CYCLIC-DI-AMP PHOSPHODIESTERASE PGPH"/>
    <property type="match status" value="1"/>
</dbReference>